<gene>
    <name evidence="3" type="ORF">BB560_001948</name>
</gene>
<evidence type="ECO:0000313" key="3">
    <source>
        <dbReference type="EMBL" id="PVV03579.1"/>
    </source>
</evidence>
<feature type="domain" description="Inositol polyphosphate-related phosphatase" evidence="2">
    <location>
        <begin position="578"/>
        <end position="990"/>
    </location>
</feature>
<sequence>MKYSWSSTDNNSDSENSNPTLNKKPPIPNLRIHTRAPAPRPIKYVQEDVFPISVCYSSINTKPPTIGFPPLYETNRELSVKKLNKNINILNTTNIDDSLAFSPVSPPMLSKNNSNGIVVNPALIPSSTSTSYSSSSNSNNSNSNSSSSSHLLCSKLVCQAGNIIVIARKRSVKAILIDTGRVISSHKLQEYNPNTYTTNPANTGTTFNTILLSSTTNNIDYESNKASNALKPFFTSISILEFPKDPSKLGRYFVCGTIDGKLYLFDAFVPAGYIEITSFYQNSASVIRLISGGISGRLWCFRASGLVELWEFGFTDSVNVGPFTSLPFIVPMAPSLISQIPQNIFAPKSSKDYRLQLKVVNDNEIWITETKSIYVFKVNLVEKSASVTKTELISLIELDNTSSQISAISYGSSFETTRNFSYSNENSPTNDALSTDLIIWVGLDNGTIFGVSSNSKKVVYILDLISEMPRLEKDSVVISSIGSISSSCLWVGFESGTIVTLDTSHLNDNRCSASKMWKPHDSAPSYILPDQWSLLLDTKSFIVTTVHQNVAFFWDGMLSSDWVYDQLRMHTESYCTYNNWSVRVLSWNVGAFKSANIYKADRPYDASFLTRWLTNNTKPLSPSSKNQPHPNMVVVNLQEVSTRCKKWISELTAALEVVFPNERYTLVATKDLVGLFICVFAMSQHSNRIHSVGFSDAKTGLGGRYGNKGAVSVRFIVDDTAFCFINAHLTAGEKSGSVASRNSDCNTIMNSLDFPVCPSEFQTLHETPPASPYWFKKSMPTNFSNVLLDSFVCGGSGTHTFDYPACVFSGDLNYRINSFTQEHCISMINEDNLVELFEYDQLTIQLRSYEQKIKNIEGNRYFNNQGKPKKIKSVTMGSTTSLDFSNIHQIESPNSSTDFLANISNKTVPDVAFSLRCFSEAKIHFPPTYKFDVGTNVYDSSDKKRIPAWCDRILFRKGADNCNDDPITKFYVEKSYTTDSSFSSSAKSESQRSQYVNDNRSLDSRIYHFQPHMSNSRSYPTNYQSSAERNPFKDSPSSTSSTDTSKKAKYDSQGATIPSNYHSYDCWLSDHRPISCDLLITTKQIDRDRRRNVLLSIQKKWLSSQLSKLESQTKVRWFLSLSPFLSEPYIRNLLVATEGDVKKGTFIVLKKLNSEIG</sequence>
<dbReference type="Proteomes" id="UP000245609">
    <property type="component" value="Unassembled WGS sequence"/>
</dbReference>
<organism evidence="3 4">
    <name type="scientific">Smittium megazygosporum</name>
    <dbReference type="NCBI Taxonomy" id="133381"/>
    <lineage>
        <taxon>Eukaryota</taxon>
        <taxon>Fungi</taxon>
        <taxon>Fungi incertae sedis</taxon>
        <taxon>Zoopagomycota</taxon>
        <taxon>Kickxellomycotina</taxon>
        <taxon>Harpellomycetes</taxon>
        <taxon>Harpellales</taxon>
        <taxon>Legeriomycetaceae</taxon>
        <taxon>Smittium</taxon>
    </lineage>
</organism>
<dbReference type="InterPro" id="IPR000300">
    <property type="entry name" value="IPPc"/>
</dbReference>
<dbReference type="PANTHER" id="PTHR11200">
    <property type="entry name" value="INOSITOL 5-PHOSPHATASE"/>
    <property type="match status" value="1"/>
</dbReference>
<feature type="compositionally biased region" description="Low complexity" evidence="1">
    <location>
        <begin position="1"/>
        <end position="18"/>
    </location>
</feature>
<dbReference type="AlphaFoldDB" id="A0A2T9ZGA0"/>
<dbReference type="Pfam" id="PF22669">
    <property type="entry name" value="Exo_endo_phos2"/>
    <property type="match status" value="2"/>
</dbReference>
<feature type="region of interest" description="Disordered" evidence="1">
    <location>
        <begin position="1"/>
        <end position="34"/>
    </location>
</feature>
<name>A0A2T9ZGA0_9FUNG</name>
<dbReference type="InterPro" id="IPR046985">
    <property type="entry name" value="IP5"/>
</dbReference>
<comment type="caution">
    <text evidence="3">The sequence shown here is derived from an EMBL/GenBank/DDBJ whole genome shotgun (WGS) entry which is preliminary data.</text>
</comment>
<dbReference type="Gene3D" id="3.60.10.10">
    <property type="entry name" value="Endonuclease/exonuclease/phosphatase"/>
    <property type="match status" value="1"/>
</dbReference>
<feature type="compositionally biased region" description="Low complexity" evidence="1">
    <location>
        <begin position="1033"/>
        <end position="1043"/>
    </location>
</feature>
<dbReference type="PANTHER" id="PTHR11200:SF240">
    <property type="entry name" value="INOSITOL POLYPHOSPHATE 5-PHOSPHATASE C9G1.10C-RELATED"/>
    <property type="match status" value="1"/>
</dbReference>
<proteinExistence type="predicted"/>
<dbReference type="OrthoDB" id="2248459at2759"/>
<evidence type="ECO:0000259" key="2">
    <source>
        <dbReference type="SMART" id="SM00128"/>
    </source>
</evidence>
<dbReference type="STRING" id="133381.A0A2T9ZGA0"/>
<keyword evidence="4" id="KW-1185">Reference proteome</keyword>
<dbReference type="InterPro" id="IPR036691">
    <property type="entry name" value="Endo/exonu/phosph_ase_sf"/>
</dbReference>
<feature type="region of interest" description="Disordered" evidence="1">
    <location>
        <begin position="1012"/>
        <end position="1052"/>
    </location>
</feature>
<dbReference type="GO" id="GO:0004439">
    <property type="term" value="F:phosphatidylinositol-4,5-bisphosphate 5-phosphatase activity"/>
    <property type="evidence" value="ECO:0007669"/>
    <property type="project" value="TreeGrafter"/>
</dbReference>
<dbReference type="GO" id="GO:0046856">
    <property type="term" value="P:phosphatidylinositol dephosphorylation"/>
    <property type="evidence" value="ECO:0007669"/>
    <property type="project" value="InterPro"/>
</dbReference>
<evidence type="ECO:0000313" key="4">
    <source>
        <dbReference type="Proteomes" id="UP000245609"/>
    </source>
</evidence>
<evidence type="ECO:0000256" key="1">
    <source>
        <dbReference type="SAM" id="MobiDB-lite"/>
    </source>
</evidence>
<reference evidence="3 4" key="1">
    <citation type="journal article" date="2018" name="MBio">
        <title>Comparative Genomics Reveals the Core Gene Toolbox for the Fungus-Insect Symbiosis.</title>
        <authorList>
            <person name="Wang Y."/>
            <person name="Stata M."/>
            <person name="Wang W."/>
            <person name="Stajich J.E."/>
            <person name="White M.M."/>
            <person name="Moncalvo J.M."/>
        </authorList>
    </citation>
    <scope>NUCLEOTIDE SEQUENCE [LARGE SCALE GENOMIC DNA]</scope>
    <source>
        <strain evidence="3 4">SC-DP-2</strain>
    </source>
</reference>
<dbReference type="EMBL" id="MBFS01000216">
    <property type="protein sequence ID" value="PVV03579.1"/>
    <property type="molecule type" value="Genomic_DNA"/>
</dbReference>
<dbReference type="InterPro" id="IPR011047">
    <property type="entry name" value="Quinoprotein_ADH-like_sf"/>
</dbReference>
<dbReference type="SUPFAM" id="SSF50998">
    <property type="entry name" value="Quinoprotein alcohol dehydrogenase-like"/>
    <property type="match status" value="1"/>
</dbReference>
<dbReference type="SMART" id="SM00128">
    <property type="entry name" value="IPPc"/>
    <property type="match status" value="1"/>
</dbReference>
<accession>A0A2T9ZGA0</accession>
<protein>
    <recommendedName>
        <fullName evidence="2">Inositol polyphosphate-related phosphatase domain-containing protein</fullName>
    </recommendedName>
</protein>
<feature type="compositionally biased region" description="Polar residues" evidence="1">
    <location>
        <begin position="1012"/>
        <end position="1028"/>
    </location>
</feature>
<dbReference type="SUPFAM" id="SSF56219">
    <property type="entry name" value="DNase I-like"/>
    <property type="match status" value="1"/>
</dbReference>